<keyword evidence="3" id="KW-1185">Reference proteome</keyword>
<dbReference type="AlphaFoldDB" id="A0A8S4SJS1"/>
<name>A0A8S4SJS1_9NEOP</name>
<evidence type="ECO:0000313" key="2">
    <source>
        <dbReference type="EMBL" id="CAH2269512.1"/>
    </source>
</evidence>
<protein>
    <submittedName>
        <fullName evidence="2">Jg19060 protein</fullName>
    </submittedName>
</protein>
<feature type="region of interest" description="Disordered" evidence="1">
    <location>
        <begin position="42"/>
        <end position="84"/>
    </location>
</feature>
<proteinExistence type="predicted"/>
<organism evidence="2 3">
    <name type="scientific">Pararge aegeria aegeria</name>
    <dbReference type="NCBI Taxonomy" id="348720"/>
    <lineage>
        <taxon>Eukaryota</taxon>
        <taxon>Metazoa</taxon>
        <taxon>Ecdysozoa</taxon>
        <taxon>Arthropoda</taxon>
        <taxon>Hexapoda</taxon>
        <taxon>Insecta</taxon>
        <taxon>Pterygota</taxon>
        <taxon>Neoptera</taxon>
        <taxon>Endopterygota</taxon>
        <taxon>Lepidoptera</taxon>
        <taxon>Glossata</taxon>
        <taxon>Ditrysia</taxon>
        <taxon>Papilionoidea</taxon>
        <taxon>Nymphalidae</taxon>
        <taxon>Satyrinae</taxon>
        <taxon>Satyrini</taxon>
        <taxon>Parargina</taxon>
        <taxon>Pararge</taxon>
    </lineage>
</organism>
<comment type="caution">
    <text evidence="2">The sequence shown here is derived from an EMBL/GenBank/DDBJ whole genome shotgun (WGS) entry which is preliminary data.</text>
</comment>
<feature type="compositionally biased region" description="Pro residues" evidence="1">
    <location>
        <begin position="50"/>
        <end position="59"/>
    </location>
</feature>
<reference evidence="2" key="1">
    <citation type="submission" date="2022-03" db="EMBL/GenBank/DDBJ databases">
        <authorList>
            <person name="Lindestad O."/>
        </authorList>
    </citation>
    <scope>NUCLEOTIDE SEQUENCE</scope>
</reference>
<evidence type="ECO:0000313" key="3">
    <source>
        <dbReference type="Proteomes" id="UP000838756"/>
    </source>
</evidence>
<dbReference type="Proteomes" id="UP000838756">
    <property type="component" value="Unassembled WGS sequence"/>
</dbReference>
<accession>A0A8S4SJS1</accession>
<evidence type="ECO:0000256" key="1">
    <source>
        <dbReference type="SAM" id="MobiDB-lite"/>
    </source>
</evidence>
<gene>
    <name evidence="2" type="primary">jg19060</name>
    <name evidence="2" type="ORF">PAEG_LOCUS27723</name>
</gene>
<sequence length="84" mass="9019">MFIVAGLTSEHFDLLPTLSILFALGSNKCTYSDNKHRVIKSAAASGGNKSPPPAAPPVRTPALKPRHSDTKPAQTTKIEPRRVN</sequence>
<dbReference type="EMBL" id="CAKXAJ010026534">
    <property type="protein sequence ID" value="CAH2269512.1"/>
    <property type="molecule type" value="Genomic_DNA"/>
</dbReference>